<dbReference type="RefSeq" id="XP_016247126.1">
    <property type="nucleotide sequence ID" value="XM_016393707.1"/>
</dbReference>
<dbReference type="VEuPathDB" id="FungiDB:PV07_06698"/>
<dbReference type="GO" id="GO:0005655">
    <property type="term" value="C:nucleolar ribonuclease P complex"/>
    <property type="evidence" value="ECO:0007669"/>
    <property type="project" value="InterPro"/>
</dbReference>
<dbReference type="GO" id="GO:0000172">
    <property type="term" value="C:ribonuclease MRP complex"/>
    <property type="evidence" value="ECO:0007669"/>
    <property type="project" value="InterPro"/>
</dbReference>
<dbReference type="PANTHER" id="PTHR28173:SF1">
    <property type="entry name" value="RIBONUCLEASES P_MRP PROTEIN SUBUNIT POP8"/>
    <property type="match status" value="1"/>
</dbReference>
<evidence type="ECO:0000259" key="2">
    <source>
        <dbReference type="Pfam" id="PF20976"/>
    </source>
</evidence>
<sequence length="137" mass="14696">MLPESTRMTKTKPGDAKEPTTTFTLRNPPYSYFHLRLHAMPPQADQSLDEITLRSYLTAALQQYLGLTGAAIPVDILKVESPNAWIRVPCDDEVAVTAAVSQWVGSKGVSLGIEARGSWLGGVVAKGATKGLWSLGG</sequence>
<dbReference type="GO" id="GO:0000294">
    <property type="term" value="P:nuclear-transcribed mRNA catabolic process, RNase MRP-dependent"/>
    <property type="evidence" value="ECO:0007669"/>
    <property type="project" value="TreeGrafter"/>
</dbReference>
<dbReference type="InterPro" id="IPR020347">
    <property type="entry name" value="Pop8"/>
</dbReference>
<dbReference type="OrthoDB" id="5530243at2759"/>
<evidence type="ECO:0000313" key="4">
    <source>
        <dbReference type="Proteomes" id="UP000054466"/>
    </source>
</evidence>
<name>A0A0D2C8V2_9EURO</name>
<dbReference type="STRING" id="569365.A0A0D2C8V2"/>
<dbReference type="HOGENOM" id="CLU_115053_1_1_1"/>
<evidence type="ECO:0000313" key="3">
    <source>
        <dbReference type="EMBL" id="KIW26910.1"/>
    </source>
</evidence>
<feature type="domain" description="Ribonucleases P/MRP subunit Pop8-like" evidence="2">
    <location>
        <begin position="29"/>
        <end position="103"/>
    </location>
</feature>
<dbReference type="InterPro" id="IPR049128">
    <property type="entry name" value="Pop8-like_dom"/>
</dbReference>
<proteinExistence type="predicted"/>
<feature type="region of interest" description="Disordered" evidence="1">
    <location>
        <begin position="1"/>
        <end position="23"/>
    </location>
</feature>
<dbReference type="EMBL" id="KN847043">
    <property type="protein sequence ID" value="KIW26910.1"/>
    <property type="molecule type" value="Genomic_DNA"/>
</dbReference>
<organism evidence="3 4">
    <name type="scientific">Cladophialophora immunda</name>
    <dbReference type="NCBI Taxonomy" id="569365"/>
    <lineage>
        <taxon>Eukaryota</taxon>
        <taxon>Fungi</taxon>
        <taxon>Dikarya</taxon>
        <taxon>Ascomycota</taxon>
        <taxon>Pezizomycotina</taxon>
        <taxon>Eurotiomycetes</taxon>
        <taxon>Chaetothyriomycetidae</taxon>
        <taxon>Chaetothyriales</taxon>
        <taxon>Herpotrichiellaceae</taxon>
        <taxon>Cladophialophora</taxon>
    </lineage>
</organism>
<dbReference type="GO" id="GO:0000171">
    <property type="term" value="F:ribonuclease MRP activity"/>
    <property type="evidence" value="ECO:0007669"/>
    <property type="project" value="TreeGrafter"/>
</dbReference>
<keyword evidence="4" id="KW-1185">Reference proteome</keyword>
<dbReference type="GeneID" id="27345892"/>
<dbReference type="AlphaFoldDB" id="A0A0D2C8V2"/>
<dbReference type="GO" id="GO:0004526">
    <property type="term" value="F:ribonuclease P activity"/>
    <property type="evidence" value="ECO:0007669"/>
    <property type="project" value="TreeGrafter"/>
</dbReference>
<dbReference type="Pfam" id="PF20976">
    <property type="entry name" value="Pop8"/>
    <property type="match status" value="1"/>
</dbReference>
<dbReference type="PANTHER" id="PTHR28173">
    <property type="entry name" value="RIBONUCLEASES P/MRP PROTEIN SUBUNIT POP8"/>
    <property type="match status" value="1"/>
</dbReference>
<gene>
    <name evidence="3" type="ORF">PV07_06698</name>
</gene>
<accession>A0A0D2C8V2</accession>
<protein>
    <recommendedName>
        <fullName evidence="2">Ribonucleases P/MRP subunit Pop8-like domain-containing protein</fullName>
    </recommendedName>
</protein>
<dbReference type="GO" id="GO:0008033">
    <property type="term" value="P:tRNA processing"/>
    <property type="evidence" value="ECO:0007669"/>
    <property type="project" value="InterPro"/>
</dbReference>
<dbReference type="Proteomes" id="UP000054466">
    <property type="component" value="Unassembled WGS sequence"/>
</dbReference>
<evidence type="ECO:0000256" key="1">
    <source>
        <dbReference type="SAM" id="MobiDB-lite"/>
    </source>
</evidence>
<dbReference type="GO" id="GO:0034965">
    <property type="term" value="P:intronic box C/D snoRNA processing"/>
    <property type="evidence" value="ECO:0007669"/>
    <property type="project" value="TreeGrafter"/>
</dbReference>
<reference evidence="3 4" key="1">
    <citation type="submission" date="2015-01" db="EMBL/GenBank/DDBJ databases">
        <title>The Genome Sequence of Cladophialophora immunda CBS83496.</title>
        <authorList>
            <consortium name="The Broad Institute Genomics Platform"/>
            <person name="Cuomo C."/>
            <person name="de Hoog S."/>
            <person name="Gorbushina A."/>
            <person name="Stielow B."/>
            <person name="Teixiera M."/>
            <person name="Abouelleil A."/>
            <person name="Chapman S.B."/>
            <person name="Priest M."/>
            <person name="Young S.K."/>
            <person name="Wortman J."/>
            <person name="Nusbaum C."/>
            <person name="Birren B."/>
        </authorList>
    </citation>
    <scope>NUCLEOTIDE SEQUENCE [LARGE SCALE GENOMIC DNA]</scope>
    <source>
        <strain evidence="3 4">CBS 83496</strain>
    </source>
</reference>